<comment type="similarity">
    <text evidence="9">Belongs to the TRAFAC class myosin-kinesin ATPase superfamily. Kinesin family.</text>
</comment>
<dbReference type="InterPro" id="IPR001752">
    <property type="entry name" value="Kinesin_motor_dom"/>
</dbReference>
<dbReference type="Gene3D" id="2.60.200.20">
    <property type="match status" value="1"/>
</dbReference>
<dbReference type="InterPro" id="IPR027417">
    <property type="entry name" value="P-loop_NTPase"/>
</dbReference>
<protein>
    <submittedName>
        <fullName evidence="13">Kinesin family member 16Bb</fullName>
    </submittedName>
</protein>
<reference evidence="13" key="2">
    <citation type="submission" date="2025-08" db="UniProtKB">
        <authorList>
            <consortium name="Ensembl"/>
        </authorList>
    </citation>
    <scope>IDENTIFICATION</scope>
</reference>
<dbReference type="SUPFAM" id="SSF52540">
    <property type="entry name" value="P-loop containing nucleoside triphosphate hydrolases"/>
    <property type="match status" value="1"/>
</dbReference>
<dbReference type="GeneTree" id="ENSGT00940000162838"/>
<dbReference type="GO" id="GO:0007018">
    <property type="term" value="P:microtubule-based movement"/>
    <property type="evidence" value="ECO:0007669"/>
    <property type="project" value="InterPro"/>
</dbReference>
<evidence type="ECO:0000256" key="3">
    <source>
        <dbReference type="ARBA" id="ARBA00022553"/>
    </source>
</evidence>
<keyword evidence="5 9" id="KW-0067">ATP-binding</keyword>
<dbReference type="GO" id="GO:0005737">
    <property type="term" value="C:cytoplasm"/>
    <property type="evidence" value="ECO:0007669"/>
    <property type="project" value="UniProtKB-ARBA"/>
</dbReference>
<dbReference type="PANTHER" id="PTHR47117:SF8">
    <property type="entry name" value="KINESIN FAMILY MEMBER 16B"/>
    <property type="match status" value="1"/>
</dbReference>
<keyword evidence="4 9" id="KW-0547">Nucleotide-binding</keyword>
<dbReference type="CDD" id="cd01365">
    <property type="entry name" value="KISc_KIF1A_KIF1B"/>
    <property type="match status" value="1"/>
</dbReference>
<evidence type="ECO:0000256" key="8">
    <source>
        <dbReference type="ARBA" id="ARBA00023212"/>
    </source>
</evidence>
<keyword evidence="2" id="KW-0963">Cytoplasm</keyword>
<dbReference type="InterPro" id="IPR036961">
    <property type="entry name" value="Kinesin_motor_dom_sf"/>
</dbReference>
<feature type="region of interest" description="Disordered" evidence="11">
    <location>
        <begin position="769"/>
        <end position="791"/>
    </location>
</feature>
<feature type="region of interest" description="Disordered" evidence="11">
    <location>
        <begin position="675"/>
        <end position="712"/>
    </location>
</feature>
<evidence type="ECO:0000313" key="13">
    <source>
        <dbReference type="Ensembl" id="ENSMMDP00005023478.1"/>
    </source>
</evidence>
<organism evidence="13 14">
    <name type="scientific">Myripristis murdjan</name>
    <name type="common">pinecone soldierfish</name>
    <dbReference type="NCBI Taxonomy" id="586833"/>
    <lineage>
        <taxon>Eukaryota</taxon>
        <taxon>Metazoa</taxon>
        <taxon>Chordata</taxon>
        <taxon>Craniata</taxon>
        <taxon>Vertebrata</taxon>
        <taxon>Euteleostomi</taxon>
        <taxon>Actinopterygii</taxon>
        <taxon>Neopterygii</taxon>
        <taxon>Teleostei</taxon>
        <taxon>Neoteleostei</taxon>
        <taxon>Acanthomorphata</taxon>
        <taxon>Holocentriformes</taxon>
        <taxon>Holocentridae</taxon>
        <taxon>Myripristis</taxon>
    </lineage>
</organism>
<dbReference type="GO" id="GO:0003777">
    <property type="term" value="F:microtubule motor activity"/>
    <property type="evidence" value="ECO:0007669"/>
    <property type="project" value="InterPro"/>
</dbReference>
<dbReference type="InterPro" id="IPR008984">
    <property type="entry name" value="SMAD_FHA_dom_sf"/>
</dbReference>
<keyword evidence="3" id="KW-0597">Phosphoprotein</keyword>
<keyword evidence="14" id="KW-1185">Reference proteome</keyword>
<dbReference type="Pfam" id="PF00225">
    <property type="entry name" value="Kinesin"/>
    <property type="match status" value="1"/>
</dbReference>
<evidence type="ECO:0000256" key="7">
    <source>
        <dbReference type="ARBA" id="ARBA00023175"/>
    </source>
</evidence>
<evidence type="ECO:0000313" key="14">
    <source>
        <dbReference type="Proteomes" id="UP000472263"/>
    </source>
</evidence>
<evidence type="ECO:0000256" key="9">
    <source>
        <dbReference type="PROSITE-ProRule" id="PRU00283"/>
    </source>
</evidence>
<comment type="subcellular location">
    <subcellularLocation>
        <location evidence="1">Cytoplasm</location>
        <location evidence="1">Cytoskeleton</location>
    </subcellularLocation>
</comment>
<keyword evidence="7 9" id="KW-0505">Motor protein</keyword>
<dbReference type="GO" id="GO:0005524">
    <property type="term" value="F:ATP binding"/>
    <property type="evidence" value="ECO:0007669"/>
    <property type="project" value="UniProtKB-UniRule"/>
</dbReference>
<dbReference type="Gene3D" id="3.40.850.10">
    <property type="entry name" value="Kinesin motor domain"/>
    <property type="match status" value="1"/>
</dbReference>
<feature type="compositionally biased region" description="Basic and acidic residues" evidence="11">
    <location>
        <begin position="692"/>
        <end position="702"/>
    </location>
</feature>
<feature type="binding site" evidence="9">
    <location>
        <begin position="103"/>
        <end position="110"/>
    </location>
    <ligand>
        <name>ATP</name>
        <dbReference type="ChEBI" id="CHEBI:30616"/>
    </ligand>
</feature>
<evidence type="ECO:0000256" key="6">
    <source>
        <dbReference type="ARBA" id="ARBA00023054"/>
    </source>
</evidence>
<dbReference type="PROSITE" id="PS50067">
    <property type="entry name" value="KINESIN_MOTOR_2"/>
    <property type="match status" value="1"/>
</dbReference>
<accession>A0A667YA60</accession>
<dbReference type="GO" id="GO:0005856">
    <property type="term" value="C:cytoskeleton"/>
    <property type="evidence" value="ECO:0007669"/>
    <property type="project" value="UniProtKB-SubCell"/>
</dbReference>
<dbReference type="SUPFAM" id="SSF49879">
    <property type="entry name" value="SMAD/FHA domain"/>
    <property type="match status" value="1"/>
</dbReference>
<feature type="compositionally biased region" description="Basic and acidic residues" evidence="11">
    <location>
        <begin position="618"/>
        <end position="629"/>
    </location>
</feature>
<reference evidence="13" key="3">
    <citation type="submission" date="2025-09" db="UniProtKB">
        <authorList>
            <consortium name="Ensembl"/>
        </authorList>
    </citation>
    <scope>IDENTIFICATION</scope>
</reference>
<dbReference type="PANTHER" id="PTHR47117">
    <property type="entry name" value="STAR-RELATED LIPID TRANSFER PROTEIN 9"/>
    <property type="match status" value="1"/>
</dbReference>
<evidence type="ECO:0000256" key="5">
    <source>
        <dbReference type="ARBA" id="ARBA00022840"/>
    </source>
</evidence>
<keyword evidence="8" id="KW-0206">Cytoskeleton</keyword>
<keyword evidence="6 10" id="KW-0175">Coiled coil</keyword>
<dbReference type="InParanoid" id="A0A667YA60"/>
<evidence type="ECO:0000256" key="4">
    <source>
        <dbReference type="ARBA" id="ARBA00022741"/>
    </source>
</evidence>
<reference evidence="13" key="1">
    <citation type="submission" date="2019-06" db="EMBL/GenBank/DDBJ databases">
        <authorList>
            <consortium name="Wellcome Sanger Institute Data Sharing"/>
        </authorList>
    </citation>
    <scope>NUCLEOTIDE SEQUENCE [LARGE SCALE GENOMIC DNA]</scope>
</reference>
<evidence type="ECO:0000256" key="10">
    <source>
        <dbReference type="SAM" id="Coils"/>
    </source>
</evidence>
<feature type="compositionally biased region" description="Low complexity" evidence="11">
    <location>
        <begin position="772"/>
        <end position="784"/>
    </location>
</feature>
<dbReference type="Pfam" id="PF00498">
    <property type="entry name" value="FHA"/>
    <property type="match status" value="1"/>
</dbReference>
<dbReference type="InterPro" id="IPR000253">
    <property type="entry name" value="FHA_dom"/>
</dbReference>
<name>A0A667YA60_9TELE</name>
<dbReference type="Proteomes" id="UP000472263">
    <property type="component" value="Chromosome 15"/>
</dbReference>
<dbReference type="FunFam" id="2.60.200.20:FF:000005">
    <property type="entry name" value="Kinesin family member 16B"/>
    <property type="match status" value="1"/>
</dbReference>
<dbReference type="FunFam" id="3.40.850.10:FF:000021">
    <property type="entry name" value="kinesin-like protein KIF16B isoform X1"/>
    <property type="match status" value="1"/>
</dbReference>
<feature type="domain" description="Kinesin motor" evidence="12">
    <location>
        <begin position="3"/>
        <end position="359"/>
    </location>
</feature>
<dbReference type="Ensembl" id="ENSMMDT00005023985.1">
    <property type="protein sequence ID" value="ENSMMDP00005023478.1"/>
    <property type="gene ID" value="ENSMMDG00005011317.1"/>
</dbReference>
<evidence type="ECO:0000259" key="12">
    <source>
        <dbReference type="PROSITE" id="PS50067"/>
    </source>
</evidence>
<evidence type="ECO:0000256" key="2">
    <source>
        <dbReference type="ARBA" id="ARBA00022490"/>
    </source>
</evidence>
<gene>
    <name evidence="13" type="primary">kif16bb</name>
</gene>
<dbReference type="SMART" id="SM00129">
    <property type="entry name" value="KISc"/>
    <property type="match status" value="1"/>
</dbReference>
<dbReference type="InterPro" id="IPR019821">
    <property type="entry name" value="Kinesin_motor_CS"/>
</dbReference>
<feature type="region of interest" description="Disordered" evidence="11">
    <location>
        <begin position="598"/>
        <end position="631"/>
    </location>
</feature>
<feature type="coiled-coil region" evidence="10">
    <location>
        <begin position="370"/>
        <end position="397"/>
    </location>
</feature>
<dbReference type="PROSITE" id="PS00411">
    <property type="entry name" value="KINESIN_MOTOR_1"/>
    <property type="match status" value="1"/>
</dbReference>
<evidence type="ECO:0000256" key="11">
    <source>
        <dbReference type="SAM" id="MobiDB-lite"/>
    </source>
</evidence>
<sequence>MASVRVAVRVRPLSKREKQLASKVIIHTNGHTATIVNTKLSPSGILRNGLKERGKSFSFDFSYDSSDRGNPSFASQEKIFQDLGAEVLKAVFEGFNACVFAYGQTGTGKSYTMMGHTGDKGLIPRICEGLFCEMSQRNKSDELSFRTEVSYLEIYNERVQDLLQRETAPVDSGGLRVREHPRDGPYVENLSKHLVHSHSDMEELIILGNANRTTASTGMNDVSSRSHAIFTISFTQARFDAELPCEMLSKIHLVDLAGSERADATRTTGTRLKEGANINKSLVTLGSVISALADLSEGGQTAKKKHIFVPYRNSVLTWLLKDSLGGNSKTIMIATISPADVNYAETLSTLRYASRAKAIVNSPVVNEDCSVRLIRELQAEIARLQRLIEEASQVSRENPTASLKVEERLHQNEAKEETLALRKEGSGVILDCQLPHLIGIDEDLLSTGIILYHLKEGRTLIGRSEASCRQDIALHGPGLLSEHCVLENCAGTVSLIPQSGALCSVNGTAVTHPCTLTQGAILQLGRGTMFRFNHPVEAAQLREKRKRGLLSAFSLSMTDMSKSTENLSRVMLLNPRRLEEKHSQEEVEWQHVQDSLRRHIQDIKTPPRLQRGTPDQQRAGEETEGREMDETSCGRMDRIAAVTADSRLPSSSAPSASPEKCMTMDMPGKCPVSHASFEVDGDTLQGGISTRDGQEQERDSSHKSGPGLMSERLWKRGEIGARIESYGGGGLFSGDASLQQTSVLGLGDGCGVEPEGNANKSHGVVADGYKGSTGSSGSSLGSVSHLQSTGGDSFRSVLPLTSARSELSKKTHSAQAACCPPEETVFEDQSSCEEIDESRGSEEILGECEAETAAQNTRQGSLVNRVSWMVQEAASRGVNCLWSSPMVLQQVREEGLQPVGARWYSQVVSLVRGSQVLSAVKESHVLSLVKESHIFSLLKDSYMFSLVKELPLIQYIKVELTQNCQPEEVARTIQANTSPDTALTNLPAPSRAKAVELSQNPSQVQDVGSRDQSVELKQQDMADIHLKQGESVMKELAFTAHRSPKPKPQASHTPVDKDLQTAAEQSLRYSVTMQMTENVQNFCQKLVEFPDALANLQSLPLREVIDSLQSVISTSVFTSQRTVALYWLRVAKCSQPQPCPALLILKESGLYTLTSDPGCLVLFHHLPLLQLKEIQIGLAGQTLRLMGTTEESILGIYTHSQKLTKELCRAILDLVCLGDSRVSQHPLLQGDLKGMSLGWQAYIPDLLLDAGLRVCCQFQKTLADLVYLLHGNMGNQEKPSMGQVRLLLYSSVRLCISPNTDIEPLAQLVLTDTHLGLVQEDIIFHPAPCSVHVEPRNTQFRNLTLRPRSDVRCVLVHDVDKIGSTRLDVFLATVGAKGHPERVTKAAIPPVHASNSSPHAEVWKLTFGCSTEAACLINHLSDV</sequence>
<dbReference type="PRINTS" id="PR00380">
    <property type="entry name" value="KINESINHEAVY"/>
</dbReference>
<dbReference type="GO" id="GO:0008017">
    <property type="term" value="F:microtubule binding"/>
    <property type="evidence" value="ECO:0007669"/>
    <property type="project" value="InterPro"/>
</dbReference>
<evidence type="ECO:0000256" key="1">
    <source>
        <dbReference type="ARBA" id="ARBA00004245"/>
    </source>
</evidence>
<proteinExistence type="inferred from homology"/>